<evidence type="ECO:0000256" key="5">
    <source>
        <dbReference type="ARBA" id="ARBA00050607"/>
    </source>
</evidence>
<reference evidence="16 17" key="1">
    <citation type="submission" date="2016-11" db="EMBL/GenBank/DDBJ databases">
        <authorList>
            <person name="Jaros S."/>
            <person name="Januszkiewicz K."/>
            <person name="Wedrychowicz H."/>
        </authorList>
    </citation>
    <scope>NUCLEOTIDE SEQUENCE [LARGE SCALE GENOMIC DNA]</scope>
    <source>
        <strain evidence="16 17">DSM 9705</strain>
    </source>
</reference>
<dbReference type="NCBIfam" id="TIGR00667">
    <property type="entry name" value="aat"/>
    <property type="match status" value="1"/>
</dbReference>
<keyword evidence="3 15" id="KW-0808">Transferase</keyword>
<evidence type="ECO:0000256" key="1">
    <source>
        <dbReference type="ARBA" id="ARBA00004496"/>
    </source>
</evidence>
<dbReference type="PANTHER" id="PTHR30098:SF2">
    <property type="entry name" value="LEUCYL_PHENYLALANYL-TRNA--PROTEIN TRANSFERASE"/>
    <property type="match status" value="1"/>
</dbReference>
<evidence type="ECO:0000256" key="2">
    <source>
        <dbReference type="ARBA" id="ARBA00022490"/>
    </source>
</evidence>
<proteinExistence type="inferred from homology"/>
<dbReference type="GO" id="GO:0030163">
    <property type="term" value="P:protein catabolic process"/>
    <property type="evidence" value="ECO:0007669"/>
    <property type="project" value="UniProtKB-UniRule"/>
</dbReference>
<evidence type="ECO:0000256" key="9">
    <source>
        <dbReference type="ARBA" id="ARBA00061535"/>
    </source>
</evidence>
<evidence type="ECO:0000256" key="8">
    <source>
        <dbReference type="ARBA" id="ARBA00054043"/>
    </source>
</evidence>
<dbReference type="GO" id="GO:0005737">
    <property type="term" value="C:cytoplasm"/>
    <property type="evidence" value="ECO:0007669"/>
    <property type="project" value="UniProtKB-SubCell"/>
</dbReference>
<evidence type="ECO:0000256" key="10">
    <source>
        <dbReference type="ARBA" id="ARBA00066767"/>
    </source>
</evidence>
<evidence type="ECO:0000256" key="12">
    <source>
        <dbReference type="ARBA" id="ARBA00077136"/>
    </source>
</evidence>
<comment type="similarity">
    <text evidence="9 15">Belongs to the L/F-transferase family.</text>
</comment>
<evidence type="ECO:0000256" key="6">
    <source>
        <dbReference type="ARBA" id="ARBA00050652"/>
    </source>
</evidence>
<evidence type="ECO:0000313" key="17">
    <source>
        <dbReference type="Proteomes" id="UP000184139"/>
    </source>
</evidence>
<sequence length="248" mass="28420">MIDTRRAPVVQSPMPVFQLTDRIVFPPPDLAENNGLLAIGGDLSPSRLIAAYRHGIFPWFSEGDPILWWFTSPRLVLFPESLRVSKRLERSLRNSGTTCTINRDFEQVITACARRRTEENQETWITIEMINAYCELHERCYCHSVECWQNGRLVGGLYGVALGKVFFGESMFSTLSNASKFCLIHLVSFLKAHDYRLIDCQMTTAHLVRLGACEISGDFFQALLDRLITTLTPDNNWPHEKDDRYRTV</sequence>
<dbReference type="HAMAP" id="MF_00688">
    <property type="entry name" value="Leu_Phe_trans"/>
    <property type="match status" value="1"/>
</dbReference>
<dbReference type="RefSeq" id="WP_073374116.1">
    <property type="nucleotide sequence ID" value="NZ_FQXS01000005.1"/>
</dbReference>
<comment type="subcellular location">
    <subcellularLocation>
        <location evidence="1 15">Cytoplasm</location>
    </subcellularLocation>
</comment>
<accession>A0A1M5UG38</accession>
<dbReference type="InterPro" id="IPR042203">
    <property type="entry name" value="Leu/Phe-tRNA_Trfase_C"/>
</dbReference>
<dbReference type="InterPro" id="IPR042221">
    <property type="entry name" value="Leu/Phe-tRNA_Trfase_N"/>
</dbReference>
<organism evidence="16 17">
    <name type="scientific">Desulfofustis glycolicus DSM 9705</name>
    <dbReference type="NCBI Taxonomy" id="1121409"/>
    <lineage>
        <taxon>Bacteria</taxon>
        <taxon>Pseudomonadati</taxon>
        <taxon>Thermodesulfobacteriota</taxon>
        <taxon>Desulfobulbia</taxon>
        <taxon>Desulfobulbales</taxon>
        <taxon>Desulfocapsaceae</taxon>
        <taxon>Desulfofustis</taxon>
    </lineage>
</organism>
<dbReference type="FunFam" id="3.40.630.70:FF:000001">
    <property type="entry name" value="Leucyl/phenylalanyl-tRNA--protein transferase"/>
    <property type="match status" value="1"/>
</dbReference>
<dbReference type="PANTHER" id="PTHR30098">
    <property type="entry name" value="LEUCYL/PHENYLALANYL-TRNA--PROTEIN TRANSFERASE"/>
    <property type="match status" value="1"/>
</dbReference>
<dbReference type="EC" id="2.3.2.6" evidence="10 15"/>
<protein>
    <recommendedName>
        <fullName evidence="11 15">Leucyl/phenylalanyl-tRNA--protein transferase</fullName>
        <ecNumber evidence="10 15">2.3.2.6</ecNumber>
    </recommendedName>
    <alternativeName>
        <fullName evidence="12 15">L/F-transferase</fullName>
    </alternativeName>
    <alternativeName>
        <fullName evidence="13 15">Leucyltransferase</fullName>
    </alternativeName>
    <alternativeName>
        <fullName evidence="14 15">Phenyalanyltransferase</fullName>
    </alternativeName>
</protein>
<dbReference type="FunFam" id="3.30.70.3550:FF:000001">
    <property type="entry name" value="Leucyl/phenylalanyl-tRNA--protein transferase"/>
    <property type="match status" value="1"/>
</dbReference>
<dbReference type="Gene3D" id="3.30.70.3550">
    <property type="entry name" value="Leucyl/phenylalanyl-tRNA-protein transferase, N-terminal domain"/>
    <property type="match status" value="1"/>
</dbReference>
<comment type="function">
    <text evidence="8 15">Functions in the N-end rule pathway of protein degradation where it conjugates Leu, Phe and, less efficiently, Met from aminoacyl-tRNAs to the N-termini of proteins containing an N-terminal arginine or lysine.</text>
</comment>
<evidence type="ECO:0000256" key="11">
    <source>
        <dbReference type="ARBA" id="ARBA00074372"/>
    </source>
</evidence>
<gene>
    <name evidence="15" type="primary">aat</name>
    <name evidence="16" type="ORF">SAMN02745124_01138</name>
</gene>
<dbReference type="GO" id="GO:0008914">
    <property type="term" value="F:leucyl-tRNA--protein transferase activity"/>
    <property type="evidence" value="ECO:0007669"/>
    <property type="project" value="UniProtKB-UniRule"/>
</dbReference>
<dbReference type="InterPro" id="IPR004616">
    <property type="entry name" value="Leu/Phe-tRNA_Trfase"/>
</dbReference>
<dbReference type="Proteomes" id="UP000184139">
    <property type="component" value="Unassembled WGS sequence"/>
</dbReference>
<dbReference type="SUPFAM" id="SSF55729">
    <property type="entry name" value="Acyl-CoA N-acyltransferases (Nat)"/>
    <property type="match status" value="1"/>
</dbReference>
<name>A0A1M5UG38_9BACT</name>
<evidence type="ECO:0000256" key="4">
    <source>
        <dbReference type="ARBA" id="ARBA00023315"/>
    </source>
</evidence>
<keyword evidence="4 15" id="KW-0012">Acyltransferase</keyword>
<evidence type="ECO:0000256" key="14">
    <source>
        <dbReference type="ARBA" id="ARBA00083640"/>
    </source>
</evidence>
<dbReference type="Pfam" id="PF03588">
    <property type="entry name" value="Leu_Phe_trans"/>
    <property type="match status" value="1"/>
</dbReference>
<dbReference type="STRING" id="1121409.SAMN02745124_01138"/>
<keyword evidence="2 15" id="KW-0963">Cytoplasm</keyword>
<dbReference type="InterPro" id="IPR016181">
    <property type="entry name" value="Acyl_CoA_acyltransferase"/>
</dbReference>
<evidence type="ECO:0000313" key="16">
    <source>
        <dbReference type="EMBL" id="SHH62015.1"/>
    </source>
</evidence>
<comment type="catalytic activity">
    <reaction evidence="7 15">
        <text>N-terminal L-lysyl-[protein] + L-leucyl-tRNA(Leu) = N-terminal L-leucyl-L-lysyl-[protein] + tRNA(Leu) + H(+)</text>
        <dbReference type="Rhea" id="RHEA:12340"/>
        <dbReference type="Rhea" id="RHEA-COMP:9613"/>
        <dbReference type="Rhea" id="RHEA-COMP:9622"/>
        <dbReference type="Rhea" id="RHEA-COMP:12670"/>
        <dbReference type="Rhea" id="RHEA-COMP:12671"/>
        <dbReference type="ChEBI" id="CHEBI:15378"/>
        <dbReference type="ChEBI" id="CHEBI:65249"/>
        <dbReference type="ChEBI" id="CHEBI:78442"/>
        <dbReference type="ChEBI" id="CHEBI:78494"/>
        <dbReference type="ChEBI" id="CHEBI:133043"/>
        <dbReference type="EC" id="2.3.2.6"/>
    </reaction>
</comment>
<evidence type="ECO:0000256" key="7">
    <source>
        <dbReference type="ARBA" id="ARBA00051538"/>
    </source>
</evidence>
<evidence type="ECO:0000256" key="15">
    <source>
        <dbReference type="HAMAP-Rule" id="MF_00688"/>
    </source>
</evidence>
<keyword evidence="17" id="KW-1185">Reference proteome</keyword>
<evidence type="ECO:0000256" key="3">
    <source>
        <dbReference type="ARBA" id="ARBA00022679"/>
    </source>
</evidence>
<comment type="catalytic activity">
    <reaction evidence="6 15">
        <text>N-terminal L-arginyl-[protein] + L-leucyl-tRNA(Leu) = N-terminal L-leucyl-L-arginyl-[protein] + tRNA(Leu) + H(+)</text>
        <dbReference type="Rhea" id="RHEA:50416"/>
        <dbReference type="Rhea" id="RHEA-COMP:9613"/>
        <dbReference type="Rhea" id="RHEA-COMP:9622"/>
        <dbReference type="Rhea" id="RHEA-COMP:12672"/>
        <dbReference type="Rhea" id="RHEA-COMP:12673"/>
        <dbReference type="ChEBI" id="CHEBI:15378"/>
        <dbReference type="ChEBI" id="CHEBI:64719"/>
        <dbReference type="ChEBI" id="CHEBI:78442"/>
        <dbReference type="ChEBI" id="CHEBI:78494"/>
        <dbReference type="ChEBI" id="CHEBI:133044"/>
        <dbReference type="EC" id="2.3.2.6"/>
    </reaction>
</comment>
<dbReference type="EMBL" id="FQXS01000005">
    <property type="protein sequence ID" value="SHH62015.1"/>
    <property type="molecule type" value="Genomic_DNA"/>
</dbReference>
<dbReference type="Gene3D" id="3.40.630.70">
    <property type="entry name" value="Leucyl/phenylalanyl-tRNA-protein transferase, C-terminal domain"/>
    <property type="match status" value="1"/>
</dbReference>
<evidence type="ECO:0000256" key="13">
    <source>
        <dbReference type="ARBA" id="ARBA00077165"/>
    </source>
</evidence>
<comment type="catalytic activity">
    <reaction evidence="5 15">
        <text>L-phenylalanyl-tRNA(Phe) + an N-terminal L-alpha-aminoacyl-[protein] = an N-terminal L-phenylalanyl-L-alpha-aminoacyl-[protein] + tRNA(Phe)</text>
        <dbReference type="Rhea" id="RHEA:43632"/>
        <dbReference type="Rhea" id="RHEA-COMP:9668"/>
        <dbReference type="Rhea" id="RHEA-COMP:9699"/>
        <dbReference type="Rhea" id="RHEA-COMP:10636"/>
        <dbReference type="Rhea" id="RHEA-COMP:10637"/>
        <dbReference type="ChEBI" id="CHEBI:78442"/>
        <dbReference type="ChEBI" id="CHEBI:78531"/>
        <dbReference type="ChEBI" id="CHEBI:78597"/>
        <dbReference type="ChEBI" id="CHEBI:83561"/>
        <dbReference type="EC" id="2.3.2.6"/>
    </reaction>
</comment>
<dbReference type="AlphaFoldDB" id="A0A1M5UG38"/>